<dbReference type="InterPro" id="IPR004020">
    <property type="entry name" value="DAPIN"/>
</dbReference>
<dbReference type="EMBL" id="VOFY01000012">
    <property type="protein sequence ID" value="KAA8587889.1"/>
    <property type="molecule type" value="Genomic_DNA"/>
</dbReference>
<keyword evidence="3" id="KW-1185">Reference proteome</keyword>
<dbReference type="PROSITE" id="PS50824">
    <property type="entry name" value="DAPIN"/>
    <property type="match status" value="1"/>
</dbReference>
<accession>A0A5J5D2Z5</accession>
<dbReference type="Pfam" id="PF02758">
    <property type="entry name" value="PYRIN"/>
    <property type="match status" value="1"/>
</dbReference>
<name>A0A5J5D2Z5_9PERO</name>
<evidence type="ECO:0000313" key="3">
    <source>
        <dbReference type="Proteomes" id="UP000327493"/>
    </source>
</evidence>
<dbReference type="Proteomes" id="UP000327493">
    <property type="component" value="Chromosome 12"/>
</dbReference>
<dbReference type="InterPro" id="IPR011029">
    <property type="entry name" value="DEATH-like_dom_sf"/>
</dbReference>
<proteinExistence type="predicted"/>
<sequence>MLQDILQDLTDNEFTRFKWSLRNIRNPKTTIPWFKLNPADRLKTVDLMLSCDRQEAVNRTRESLGKIPRNDLVERLTATQAFDTAEH</sequence>
<protein>
    <recommendedName>
        <fullName evidence="1">Pyrin domain-containing protein</fullName>
    </recommendedName>
</protein>
<dbReference type="SMART" id="SM01289">
    <property type="entry name" value="PYRIN"/>
    <property type="match status" value="1"/>
</dbReference>
<dbReference type="AlphaFoldDB" id="A0A5J5D2Z5"/>
<organism evidence="2 3">
    <name type="scientific">Etheostoma spectabile</name>
    <name type="common">orangethroat darter</name>
    <dbReference type="NCBI Taxonomy" id="54343"/>
    <lineage>
        <taxon>Eukaryota</taxon>
        <taxon>Metazoa</taxon>
        <taxon>Chordata</taxon>
        <taxon>Craniata</taxon>
        <taxon>Vertebrata</taxon>
        <taxon>Euteleostomi</taxon>
        <taxon>Actinopterygii</taxon>
        <taxon>Neopterygii</taxon>
        <taxon>Teleostei</taxon>
        <taxon>Neoteleostei</taxon>
        <taxon>Acanthomorphata</taxon>
        <taxon>Eupercaria</taxon>
        <taxon>Perciformes</taxon>
        <taxon>Percoidei</taxon>
        <taxon>Percidae</taxon>
        <taxon>Etheostomatinae</taxon>
        <taxon>Etheostoma</taxon>
    </lineage>
</organism>
<gene>
    <name evidence="2" type="ORF">FQN60_016751</name>
</gene>
<feature type="domain" description="Pyrin" evidence="1">
    <location>
        <begin position="1"/>
        <end position="50"/>
    </location>
</feature>
<comment type="caution">
    <text evidence="2">The sequence shown here is derived from an EMBL/GenBank/DDBJ whole genome shotgun (WGS) entry which is preliminary data.</text>
</comment>
<dbReference type="SUPFAM" id="SSF47986">
    <property type="entry name" value="DEATH domain"/>
    <property type="match status" value="1"/>
</dbReference>
<evidence type="ECO:0000259" key="1">
    <source>
        <dbReference type="PROSITE" id="PS50824"/>
    </source>
</evidence>
<dbReference type="Gene3D" id="1.10.533.10">
    <property type="entry name" value="Death Domain, Fas"/>
    <property type="match status" value="1"/>
</dbReference>
<evidence type="ECO:0000313" key="2">
    <source>
        <dbReference type="EMBL" id="KAA8587889.1"/>
    </source>
</evidence>
<reference evidence="2 3" key="1">
    <citation type="submission" date="2019-08" db="EMBL/GenBank/DDBJ databases">
        <title>A chromosome-level genome assembly, high-density linkage maps, and genome scans reveal the genomic architecture of hybrid incompatibilities underlying speciation via character displacement in darters (Percidae: Etheostominae).</title>
        <authorList>
            <person name="Moran R.L."/>
            <person name="Catchen J.M."/>
            <person name="Fuller R.C."/>
        </authorList>
    </citation>
    <scope>NUCLEOTIDE SEQUENCE [LARGE SCALE GENOMIC DNA]</scope>
    <source>
        <strain evidence="2">EspeVRDwgs_2016</strain>
        <tissue evidence="2">Muscle</tissue>
    </source>
</reference>